<comment type="similarity">
    <text evidence="2">In the C-terminal section; belongs to the trehalose phosphatase family.</text>
</comment>
<evidence type="ECO:0000313" key="6">
    <source>
        <dbReference type="EMBL" id="KAL3787902.1"/>
    </source>
</evidence>
<dbReference type="GO" id="GO:0016757">
    <property type="term" value="F:glycosyltransferase activity"/>
    <property type="evidence" value="ECO:0007669"/>
    <property type="project" value="UniProtKB-KW"/>
</dbReference>
<dbReference type="InterPro" id="IPR036412">
    <property type="entry name" value="HAD-like_sf"/>
</dbReference>
<feature type="compositionally biased region" description="Low complexity" evidence="5">
    <location>
        <begin position="48"/>
        <end position="65"/>
    </location>
</feature>
<evidence type="ECO:0000256" key="4">
    <source>
        <dbReference type="ARBA" id="ARBA00022679"/>
    </source>
</evidence>
<proteinExistence type="inferred from homology"/>
<dbReference type="EMBL" id="JABMIG020000166">
    <property type="protein sequence ID" value="KAL3787902.1"/>
    <property type="molecule type" value="Genomic_DNA"/>
</dbReference>
<dbReference type="NCBIfam" id="TIGR00685">
    <property type="entry name" value="T6PP"/>
    <property type="match status" value="1"/>
</dbReference>
<dbReference type="Pfam" id="PF00982">
    <property type="entry name" value="Glyco_transf_20"/>
    <property type="match status" value="2"/>
</dbReference>
<name>A0ABD3PIZ7_9STRA</name>
<evidence type="ECO:0000256" key="1">
    <source>
        <dbReference type="ARBA" id="ARBA00005409"/>
    </source>
</evidence>
<dbReference type="SUPFAM" id="SSF53756">
    <property type="entry name" value="UDP-Glycosyltransferase/glycogen phosphorylase"/>
    <property type="match status" value="1"/>
</dbReference>
<dbReference type="InterPro" id="IPR003337">
    <property type="entry name" value="Trehalose_PPase"/>
</dbReference>
<dbReference type="CDD" id="cd03788">
    <property type="entry name" value="GT20_TPS"/>
    <property type="match status" value="1"/>
</dbReference>
<protein>
    <recommendedName>
        <fullName evidence="8">Alpha,alpha-trehalose-phosphate synthase (UDP-forming)</fullName>
    </recommendedName>
</protein>
<evidence type="ECO:0000256" key="3">
    <source>
        <dbReference type="ARBA" id="ARBA00022676"/>
    </source>
</evidence>
<keyword evidence="7" id="KW-1185">Reference proteome</keyword>
<feature type="region of interest" description="Disordered" evidence="5">
    <location>
        <begin position="42"/>
        <end position="82"/>
    </location>
</feature>
<dbReference type="Proteomes" id="UP001516023">
    <property type="component" value="Unassembled WGS sequence"/>
</dbReference>
<dbReference type="Pfam" id="PF02358">
    <property type="entry name" value="Trehalose_PPase"/>
    <property type="match status" value="1"/>
</dbReference>
<feature type="region of interest" description="Disordered" evidence="5">
    <location>
        <begin position="267"/>
        <end position="319"/>
    </location>
</feature>
<evidence type="ECO:0008006" key="8">
    <source>
        <dbReference type="Google" id="ProtNLM"/>
    </source>
</evidence>
<dbReference type="InterPro" id="IPR001830">
    <property type="entry name" value="Glyco_trans_20"/>
</dbReference>
<feature type="compositionally biased region" description="Pro residues" evidence="5">
    <location>
        <begin position="296"/>
        <end position="305"/>
    </location>
</feature>
<gene>
    <name evidence="6" type="ORF">HJC23_000144</name>
</gene>
<dbReference type="FunFam" id="3.40.50.2000:FF:000010">
    <property type="entry name" value="Alpha,alpha-trehalose-phosphate synthase"/>
    <property type="match status" value="1"/>
</dbReference>
<dbReference type="GO" id="GO:0005991">
    <property type="term" value="P:trehalose metabolic process"/>
    <property type="evidence" value="ECO:0007669"/>
    <property type="project" value="UniProtKB-ARBA"/>
</dbReference>
<dbReference type="SUPFAM" id="SSF56784">
    <property type="entry name" value="HAD-like"/>
    <property type="match status" value="1"/>
</dbReference>
<organism evidence="6 7">
    <name type="scientific">Cyclotella cryptica</name>
    <dbReference type="NCBI Taxonomy" id="29204"/>
    <lineage>
        <taxon>Eukaryota</taxon>
        <taxon>Sar</taxon>
        <taxon>Stramenopiles</taxon>
        <taxon>Ochrophyta</taxon>
        <taxon>Bacillariophyta</taxon>
        <taxon>Coscinodiscophyceae</taxon>
        <taxon>Thalassiosirophycidae</taxon>
        <taxon>Stephanodiscales</taxon>
        <taxon>Stephanodiscaceae</taxon>
        <taxon>Cyclotella</taxon>
    </lineage>
</organism>
<evidence type="ECO:0000256" key="2">
    <source>
        <dbReference type="ARBA" id="ARBA00006330"/>
    </source>
</evidence>
<reference evidence="6 7" key="1">
    <citation type="journal article" date="2020" name="G3 (Bethesda)">
        <title>Improved Reference Genome for Cyclotella cryptica CCMP332, a Model for Cell Wall Morphogenesis, Salinity Adaptation, and Lipid Production in Diatoms (Bacillariophyta).</title>
        <authorList>
            <person name="Roberts W.R."/>
            <person name="Downey K.M."/>
            <person name="Ruck E.C."/>
            <person name="Traller J.C."/>
            <person name="Alverson A.J."/>
        </authorList>
    </citation>
    <scope>NUCLEOTIDE SEQUENCE [LARGE SCALE GENOMIC DNA]</scope>
    <source>
        <strain evidence="6 7">CCMP332</strain>
    </source>
</reference>
<dbReference type="InterPro" id="IPR006379">
    <property type="entry name" value="HAD-SF_hydro_IIB"/>
</dbReference>
<comment type="similarity">
    <text evidence="1">In the N-terminal section; belongs to the glycosyltransferase 20 family.</text>
</comment>
<dbReference type="PANTHER" id="PTHR10788">
    <property type="entry name" value="TREHALOSE-6-PHOSPHATE SYNTHASE"/>
    <property type="match status" value="1"/>
</dbReference>
<keyword evidence="3" id="KW-0328">Glycosyltransferase</keyword>
<dbReference type="PANTHER" id="PTHR10788:SF94">
    <property type="entry name" value="ALPHA,ALPHA-TREHALOSE-PHOSPHATE SYNTHASE [UDP-FORMING] 5"/>
    <property type="match status" value="1"/>
</dbReference>
<evidence type="ECO:0000313" key="7">
    <source>
        <dbReference type="Proteomes" id="UP001516023"/>
    </source>
</evidence>
<comment type="caution">
    <text evidence="6">The sequence shown here is derived from an EMBL/GenBank/DDBJ whole genome shotgun (WGS) entry which is preliminary data.</text>
</comment>
<keyword evidence="4" id="KW-0808">Transferase</keyword>
<accession>A0ABD3PIZ7</accession>
<evidence type="ECO:0000256" key="5">
    <source>
        <dbReference type="SAM" id="MobiDB-lite"/>
    </source>
</evidence>
<dbReference type="InterPro" id="IPR023214">
    <property type="entry name" value="HAD_sf"/>
</dbReference>
<dbReference type="NCBIfam" id="TIGR01484">
    <property type="entry name" value="HAD-SF-IIB"/>
    <property type="match status" value="1"/>
</dbReference>
<sequence>MSWRSLPSPCYETTAIKATITTTTTATTTTRIVQPDVIRRGNEKQRKATTITTTHANKTNRTNNHPLKRPRESMSHHPPEENSRGIARVTFRVRCETLGHGEMVYLVREGDASGFRMSSSLLIMIGVGDGNSSPVVSIPLYTTSKTYPWHTTRTPLPLSLTDNDDDDTHASATYRYRYAIYRCGTFHRWETPSDGGGGQDHAQESPPRIVPLRLFDPDELYIVNDTLGIVPTDHHLDVDHVKVKKTFSSVASLARKSSTGSAVSLYASSSSNHSRTPLGSSGGAGEPSTKKKVGFAPPPSSPSHPNPHHTKPTPPKQAVHLTSSDGLIVVSAFLPVHLTRSDDGEWTADWDYEALLSMQTHLRVTRIGTVKWRGWHGNVGGGKSDESGVPLEERYKVEAVLRPFHCVPVWVPTSLFGEMYNGFCKGVLWPILHNVSNVYSSSTRIHTESKHNHDATKQAEPYDDSEYAEYSMDDVAQGPIHGDGGREAELWASFTAVNRYFTDVIIQCFNEGDLIWIHGFHLMILPSFLTRRISMAKIGIFLHTPFPSSEIFRTLWCREDLLRGMLNADQVGFHLFEYARHFLTCCRRLLGLNHGMFPDSSGGYNLAIDTNGRHVSVTSIHAGVEPPVLNQVLNHSSTMDRVHSIRNQFQGKVIFAAIDRLESLKGIPLKLLGLERFLQRCPEWAGKIVVVQVGISAFERGEDYTKTRNEVLFMVENINNRWPGTVQFQECAESEMRLQQRMALLRAADIVMVTPIRDGLNLIPLEFTVAHLDALSEHGRKDGRKRGLCILSEFSSCTRVMRGALHVNPWKISEIATAFFQALTMSEDERMRRISIASEFVTRVTTQRWALAVMLDLKGVQKNEDARKYAGAGLGLGFRLLGMDSKFNSLDANSVARAYRSAKSRLILLDYGGTILTNDNSDALTRFQFVKKARAPSVPTEGLIATLKELCADKRNIVFVISGKERHSLTKTLCHIPNLGLAAEHGMFVSWPTPKIGGKRRWETLVPDQDRSWRSIAIAIMEVYTSRTHGSYIEETEMKVLWQYRDADPEFGYLQSRELEDHLSNVLRGFELDILHGGVEEGGYVEVRPKGVNKGVVSMHIVKHLDKMTDKGKLEFALVIGDDHCDEPMLSVMRQIGRRAMEVRIAKKGGPPLAPLPATIAQVDVSACDDYISTNLQCFTSTVGKKPSAAANYVNDVDDVHELLESLVKVTTRETVHSGFYSVVDLKSMADKAGNQVLLPINFEPTENSLIRSYSAGELKVAHQDDFNKATPVKVSTNLSEFLGTIEQEEDEDDIFF</sequence>
<dbReference type="Gene3D" id="3.40.50.2000">
    <property type="entry name" value="Glycogen Phosphorylase B"/>
    <property type="match status" value="2"/>
</dbReference>
<feature type="compositionally biased region" description="Basic and acidic residues" evidence="5">
    <location>
        <begin position="69"/>
        <end position="82"/>
    </location>
</feature>
<dbReference type="Gene3D" id="3.40.50.1000">
    <property type="entry name" value="HAD superfamily/HAD-like"/>
    <property type="match status" value="2"/>
</dbReference>